<keyword evidence="2 11" id="KW-1003">Cell membrane</keyword>
<dbReference type="HAMAP" id="MF_00276">
    <property type="entry name" value="KdpC"/>
    <property type="match status" value="1"/>
</dbReference>
<dbReference type="NCBIfam" id="TIGR00681">
    <property type="entry name" value="kdpC"/>
    <property type="match status" value="1"/>
</dbReference>
<dbReference type="InterPro" id="IPR003820">
    <property type="entry name" value="KdpC"/>
</dbReference>
<dbReference type="Proteomes" id="UP000184310">
    <property type="component" value="Unassembled WGS sequence"/>
</dbReference>
<sequence length="199" mass="21882">MKDLKRALKVSLVLMVICGLIYPLLLTGVGQTLFSHKANGSMIEVNGKVVGSELIGQKFEDDRFFHGRVSAVDYNTTKGQKDKKDVNSGGSNLAVSNEELKKRVEKDIEEFLKKNPTVKKDNLPQDLFTSSASGLDPDISVESAKIQVERIAKVTGIKKDDIETIIKNNTQGKDAGIVGEERVNVLKMNLEIAKLIKVI</sequence>
<name>A0A1M6QST3_9CLOT</name>
<dbReference type="GO" id="GO:0005524">
    <property type="term" value="F:ATP binding"/>
    <property type="evidence" value="ECO:0007669"/>
    <property type="project" value="UniProtKB-UniRule"/>
</dbReference>
<comment type="similarity">
    <text evidence="11">Belongs to the KdpC family.</text>
</comment>
<feature type="transmembrane region" description="Helical" evidence="11">
    <location>
        <begin position="12"/>
        <end position="34"/>
    </location>
</feature>
<evidence type="ECO:0000256" key="4">
    <source>
        <dbReference type="ARBA" id="ARBA00022692"/>
    </source>
</evidence>
<dbReference type="Pfam" id="PF02669">
    <property type="entry name" value="KdpC"/>
    <property type="match status" value="1"/>
</dbReference>
<dbReference type="PANTHER" id="PTHR30042:SF2">
    <property type="entry name" value="POTASSIUM-TRANSPORTING ATPASE KDPC SUBUNIT"/>
    <property type="match status" value="1"/>
</dbReference>
<evidence type="ECO:0000256" key="5">
    <source>
        <dbReference type="ARBA" id="ARBA00022741"/>
    </source>
</evidence>
<dbReference type="AlphaFoldDB" id="A0A1M6QST3"/>
<keyword evidence="7 11" id="KW-0630">Potassium</keyword>
<keyword evidence="9 11" id="KW-0406">Ion transport</keyword>
<dbReference type="PANTHER" id="PTHR30042">
    <property type="entry name" value="POTASSIUM-TRANSPORTING ATPASE C CHAIN"/>
    <property type="match status" value="1"/>
</dbReference>
<comment type="subunit">
    <text evidence="11">The system is composed of three essential subunits: KdpA, KdpB and KdpC.</text>
</comment>
<comment type="function">
    <text evidence="11">Part of the high-affinity ATP-driven potassium transport (or Kdp) system, which catalyzes the hydrolysis of ATP coupled with the electrogenic transport of potassium into the cytoplasm. This subunit acts as a catalytic chaperone that increases the ATP-binding affinity of the ATP-hydrolyzing subunit KdpB by the formation of a transient KdpB/KdpC/ATP ternary complex.</text>
</comment>
<evidence type="ECO:0000256" key="1">
    <source>
        <dbReference type="ARBA" id="ARBA00022448"/>
    </source>
</evidence>
<comment type="subcellular location">
    <subcellularLocation>
        <location evidence="11">Cell membrane</location>
        <topology evidence="11">Single-pass membrane protein</topology>
    </subcellularLocation>
</comment>
<gene>
    <name evidence="11" type="primary">kdpC</name>
    <name evidence="12" type="ORF">SAMN02745163_03445</name>
</gene>
<dbReference type="RefSeq" id="WP_072990784.1">
    <property type="nucleotide sequence ID" value="NZ_FQZB01000015.1"/>
</dbReference>
<evidence type="ECO:0000313" key="12">
    <source>
        <dbReference type="EMBL" id="SHK23379.1"/>
    </source>
</evidence>
<evidence type="ECO:0000256" key="8">
    <source>
        <dbReference type="ARBA" id="ARBA00022989"/>
    </source>
</evidence>
<dbReference type="GO" id="GO:0008556">
    <property type="term" value="F:P-type potassium transmembrane transporter activity"/>
    <property type="evidence" value="ECO:0007669"/>
    <property type="project" value="InterPro"/>
</dbReference>
<organism evidence="12 13">
    <name type="scientific">Clostridium cavendishii DSM 21758</name>
    <dbReference type="NCBI Taxonomy" id="1121302"/>
    <lineage>
        <taxon>Bacteria</taxon>
        <taxon>Bacillati</taxon>
        <taxon>Bacillota</taxon>
        <taxon>Clostridia</taxon>
        <taxon>Eubacteriales</taxon>
        <taxon>Clostridiaceae</taxon>
        <taxon>Clostridium</taxon>
    </lineage>
</organism>
<keyword evidence="10 11" id="KW-0472">Membrane</keyword>
<evidence type="ECO:0000256" key="9">
    <source>
        <dbReference type="ARBA" id="ARBA00023065"/>
    </source>
</evidence>
<dbReference type="NCBIfam" id="NF001454">
    <property type="entry name" value="PRK00315.1"/>
    <property type="match status" value="1"/>
</dbReference>
<keyword evidence="5 11" id="KW-0547">Nucleotide-binding</keyword>
<evidence type="ECO:0000256" key="3">
    <source>
        <dbReference type="ARBA" id="ARBA00022538"/>
    </source>
</evidence>
<protein>
    <recommendedName>
        <fullName evidence="11">Potassium-transporting ATPase KdpC subunit</fullName>
    </recommendedName>
    <alternativeName>
        <fullName evidence="11">ATP phosphohydrolase [potassium-transporting] C chain</fullName>
    </alternativeName>
    <alternativeName>
        <fullName evidence="11">Potassium-binding and translocating subunit C</fullName>
    </alternativeName>
    <alternativeName>
        <fullName evidence="11">Potassium-translocating ATPase C chain</fullName>
    </alternativeName>
</protein>
<dbReference type="PIRSF" id="PIRSF001296">
    <property type="entry name" value="K_ATPase_KdpC"/>
    <property type="match status" value="1"/>
</dbReference>
<keyword evidence="3 11" id="KW-0633">Potassium transport</keyword>
<evidence type="ECO:0000256" key="10">
    <source>
        <dbReference type="ARBA" id="ARBA00023136"/>
    </source>
</evidence>
<evidence type="ECO:0000313" key="13">
    <source>
        <dbReference type="Proteomes" id="UP000184310"/>
    </source>
</evidence>
<accession>A0A1M6QST3</accession>
<keyword evidence="4 11" id="KW-0812">Transmembrane</keyword>
<dbReference type="EMBL" id="FQZB01000015">
    <property type="protein sequence ID" value="SHK23379.1"/>
    <property type="molecule type" value="Genomic_DNA"/>
</dbReference>
<keyword evidence="13" id="KW-1185">Reference proteome</keyword>
<keyword evidence="8 11" id="KW-1133">Transmembrane helix</keyword>
<evidence type="ECO:0000256" key="6">
    <source>
        <dbReference type="ARBA" id="ARBA00022840"/>
    </source>
</evidence>
<dbReference type="OrthoDB" id="9809491at2"/>
<keyword evidence="6 11" id="KW-0067">ATP-binding</keyword>
<evidence type="ECO:0000256" key="2">
    <source>
        <dbReference type="ARBA" id="ARBA00022475"/>
    </source>
</evidence>
<keyword evidence="1 11" id="KW-0813">Transport</keyword>
<evidence type="ECO:0000256" key="11">
    <source>
        <dbReference type="HAMAP-Rule" id="MF_00276"/>
    </source>
</evidence>
<evidence type="ECO:0000256" key="7">
    <source>
        <dbReference type="ARBA" id="ARBA00022958"/>
    </source>
</evidence>
<proteinExistence type="inferred from homology"/>
<reference evidence="12 13" key="1">
    <citation type="submission" date="2016-11" db="EMBL/GenBank/DDBJ databases">
        <authorList>
            <person name="Jaros S."/>
            <person name="Januszkiewicz K."/>
            <person name="Wedrychowicz H."/>
        </authorList>
    </citation>
    <scope>NUCLEOTIDE SEQUENCE [LARGE SCALE GENOMIC DNA]</scope>
    <source>
        <strain evidence="12 13">DSM 21758</strain>
    </source>
</reference>
<dbReference type="STRING" id="1121302.SAMN02745163_03445"/>
<dbReference type="GO" id="GO:0005886">
    <property type="term" value="C:plasma membrane"/>
    <property type="evidence" value="ECO:0007669"/>
    <property type="project" value="UniProtKB-SubCell"/>
</dbReference>